<dbReference type="InterPro" id="IPR002942">
    <property type="entry name" value="S4_RNA-bd"/>
</dbReference>
<dbReference type="GO" id="GO:0003723">
    <property type="term" value="F:RNA binding"/>
    <property type="evidence" value="ECO:0007669"/>
    <property type="project" value="UniProtKB-KW"/>
</dbReference>
<dbReference type="PROSITE" id="PS50889">
    <property type="entry name" value="S4"/>
    <property type="match status" value="1"/>
</dbReference>
<reference evidence="3 4" key="1">
    <citation type="submission" date="2018-06" db="EMBL/GenBank/DDBJ databases">
        <title>Genomic Encyclopedia of Type Strains, Phase IV (KMG-IV): sequencing the most valuable type-strain genomes for metagenomic binning, comparative biology and taxonomic classification.</title>
        <authorList>
            <person name="Goeker M."/>
        </authorList>
    </citation>
    <scope>NUCLEOTIDE SEQUENCE [LARGE SCALE GENOMIC DNA]</scope>
    <source>
        <strain evidence="3 4">DSM 15140</strain>
    </source>
</reference>
<evidence type="ECO:0000313" key="4">
    <source>
        <dbReference type="Proteomes" id="UP000252254"/>
    </source>
</evidence>
<dbReference type="PANTHER" id="PTHR13633">
    <property type="entry name" value="MITOCHONDRIAL TRANSCRIPTION RESCUE FACTOR 1"/>
    <property type="match status" value="1"/>
</dbReference>
<accession>A0A366EHI7</accession>
<dbReference type="Gene3D" id="3.10.290.10">
    <property type="entry name" value="RNA-binding S4 domain"/>
    <property type="match status" value="1"/>
</dbReference>
<dbReference type="Pfam" id="PF01479">
    <property type="entry name" value="S4"/>
    <property type="match status" value="1"/>
</dbReference>
<dbReference type="RefSeq" id="WP_079709377.1">
    <property type="nucleotide sequence ID" value="NZ_BAABQN010000001.1"/>
</dbReference>
<dbReference type="SMART" id="SM00363">
    <property type="entry name" value="S4"/>
    <property type="match status" value="1"/>
</dbReference>
<dbReference type="STRING" id="200904.GCA_900168775_01495"/>
<dbReference type="InterPro" id="IPR036986">
    <property type="entry name" value="S4_RNA-bd_sf"/>
</dbReference>
<proteinExistence type="predicted"/>
<dbReference type="InterPro" id="IPR012677">
    <property type="entry name" value="Nucleotide-bd_a/b_plait_sf"/>
</dbReference>
<dbReference type="CDD" id="cd00165">
    <property type="entry name" value="S4"/>
    <property type="match status" value="1"/>
</dbReference>
<keyword evidence="1" id="KW-0694">RNA-binding</keyword>
<dbReference type="Gene3D" id="3.30.1370.160">
    <property type="match status" value="1"/>
</dbReference>
<feature type="domain" description="RNA-binding S4" evidence="2">
    <location>
        <begin position="181"/>
        <end position="246"/>
    </location>
</feature>
<organism evidence="3 4">
    <name type="scientific">Paraliobacillus ryukyuensis</name>
    <dbReference type="NCBI Taxonomy" id="200904"/>
    <lineage>
        <taxon>Bacteria</taxon>
        <taxon>Bacillati</taxon>
        <taxon>Bacillota</taxon>
        <taxon>Bacilli</taxon>
        <taxon>Bacillales</taxon>
        <taxon>Bacillaceae</taxon>
        <taxon>Paraliobacillus</taxon>
    </lineage>
</organism>
<evidence type="ECO:0000259" key="2">
    <source>
        <dbReference type="SMART" id="SM00363"/>
    </source>
</evidence>
<dbReference type="PANTHER" id="PTHR13633:SF3">
    <property type="entry name" value="MITOCHONDRIAL TRANSCRIPTION RESCUE FACTOR 1"/>
    <property type="match status" value="1"/>
</dbReference>
<dbReference type="EMBL" id="QNRI01000001">
    <property type="protein sequence ID" value="RBP01872.1"/>
    <property type="molecule type" value="Genomic_DNA"/>
</dbReference>
<protein>
    <submittedName>
        <fullName evidence="3">RNA-binding protein YlmH</fullName>
    </submittedName>
</protein>
<comment type="caution">
    <text evidence="3">The sequence shown here is derived from an EMBL/GenBank/DDBJ whole genome shotgun (WGS) entry which is preliminary data.</text>
</comment>
<dbReference type="Gene3D" id="3.30.70.330">
    <property type="match status" value="1"/>
</dbReference>
<dbReference type="OrthoDB" id="9812787at2"/>
<dbReference type="AlphaFoldDB" id="A0A366EHI7"/>
<dbReference type="SUPFAM" id="SSF55174">
    <property type="entry name" value="Alpha-L RNA-binding motif"/>
    <property type="match status" value="1"/>
</dbReference>
<keyword evidence="4" id="KW-1185">Reference proteome</keyword>
<evidence type="ECO:0000256" key="1">
    <source>
        <dbReference type="PROSITE-ProRule" id="PRU00182"/>
    </source>
</evidence>
<gene>
    <name evidence="3" type="ORF">DES48_101619</name>
</gene>
<sequence>MDIYQHFRKEEQPFIDQVLSTRDQVDTQFVRKYSDFLDPREQQIFQSLIGNDEQYALEFFGGIANAERRQAVLAPFYEQVEEEDFPIILLQATYPKKFVTIEHRDVLGSFLSQGLLRRKLGDIVIDDNYIQIAVASDIAPFVKMNFTSIKKASIQWVEVPFDRAITSEEQWNERQTTVSSLRLDVLMKQIYGVSRQNAAQAIVKGHVKVNFKVVEDQAFRVETGDMFSFRGKGRSKLLEIVGQSKKNKWIVRYQILN</sequence>
<dbReference type="InterPro" id="IPR040591">
    <property type="entry name" value="RqcP2_RBD"/>
</dbReference>
<evidence type="ECO:0000313" key="3">
    <source>
        <dbReference type="EMBL" id="RBP01872.1"/>
    </source>
</evidence>
<name>A0A366EHI7_9BACI</name>
<dbReference type="Proteomes" id="UP000252254">
    <property type="component" value="Unassembled WGS sequence"/>
</dbReference>
<dbReference type="Pfam" id="PF17774">
    <property type="entry name" value="YlmH_RBD"/>
    <property type="match status" value="1"/>
</dbReference>